<evidence type="ECO:0000313" key="1">
    <source>
        <dbReference type="EMBL" id="POI30215.1"/>
    </source>
</evidence>
<organism evidence="1 2">
    <name type="scientific">Bambusicola thoracicus</name>
    <name type="common">Chinese bamboo-partridge</name>
    <name type="synonym">Perdix thoracica</name>
    <dbReference type="NCBI Taxonomy" id="9083"/>
    <lineage>
        <taxon>Eukaryota</taxon>
        <taxon>Metazoa</taxon>
        <taxon>Chordata</taxon>
        <taxon>Craniata</taxon>
        <taxon>Vertebrata</taxon>
        <taxon>Euteleostomi</taxon>
        <taxon>Archelosauria</taxon>
        <taxon>Archosauria</taxon>
        <taxon>Dinosauria</taxon>
        <taxon>Saurischia</taxon>
        <taxon>Theropoda</taxon>
        <taxon>Coelurosauria</taxon>
        <taxon>Aves</taxon>
        <taxon>Neognathae</taxon>
        <taxon>Galloanserae</taxon>
        <taxon>Galliformes</taxon>
        <taxon>Phasianidae</taxon>
        <taxon>Perdicinae</taxon>
        <taxon>Bambusicola</taxon>
    </lineage>
</organism>
<accession>A0A2P4T1I3</accession>
<gene>
    <name evidence="1" type="ORF">CIB84_006036</name>
</gene>
<sequence length="158" mass="17817">MSAAFQNVRTVDCELPNNGPQSDVVDLLDDKPIAWWKIKISNDGLTYSNAKTMIIYDGACQMCELQESGLCSLKKPLKIFISKEKIPQKLERIKPMVAHINELMIKITVDFAQLYADLIAKTMENALSPMSVNVYQVTVAPLVKKVSRIFCTFEFINV</sequence>
<keyword evidence="2" id="KW-1185">Reference proteome</keyword>
<name>A0A2P4T1I3_BAMTH</name>
<protein>
    <submittedName>
        <fullName evidence="1">Uncharacterized protein</fullName>
    </submittedName>
</protein>
<dbReference type="AlphaFoldDB" id="A0A2P4T1I3"/>
<dbReference type="EMBL" id="PPHD01012598">
    <property type="protein sequence ID" value="POI30215.1"/>
    <property type="molecule type" value="Genomic_DNA"/>
</dbReference>
<dbReference type="OrthoDB" id="382013at2759"/>
<dbReference type="Proteomes" id="UP000237246">
    <property type="component" value="Unassembled WGS sequence"/>
</dbReference>
<proteinExistence type="predicted"/>
<reference evidence="1 2" key="1">
    <citation type="submission" date="2018-01" db="EMBL/GenBank/DDBJ databases">
        <title>Comparison of the Chinese Bamboo Partridge and Red Junglefowl genome sequences highlights the importance of demography in genome evolution.</title>
        <authorList>
            <person name="Tiley G.P."/>
            <person name="Kimball R.T."/>
            <person name="Braun E.L."/>
            <person name="Burleigh J.G."/>
        </authorList>
    </citation>
    <scope>NUCLEOTIDE SEQUENCE [LARGE SCALE GENOMIC DNA]</scope>
    <source>
        <strain evidence="1">RTK389</strain>
        <tissue evidence="1">Blood</tissue>
    </source>
</reference>
<comment type="caution">
    <text evidence="1">The sequence shown here is derived from an EMBL/GenBank/DDBJ whole genome shotgun (WGS) entry which is preliminary data.</text>
</comment>
<evidence type="ECO:0000313" key="2">
    <source>
        <dbReference type="Proteomes" id="UP000237246"/>
    </source>
</evidence>